<dbReference type="Proteomes" id="UP001166585">
    <property type="component" value="Unassembled WGS sequence"/>
</dbReference>
<reference evidence="2" key="1">
    <citation type="submission" date="2021-05" db="EMBL/GenBank/DDBJ databases">
        <authorList>
            <person name="Sun Q."/>
            <person name="Inoue M."/>
        </authorList>
    </citation>
    <scope>NUCLEOTIDE SEQUENCE</scope>
    <source>
        <strain evidence="2">VKM B-3255</strain>
    </source>
</reference>
<dbReference type="EMBL" id="JAHCQH010000015">
    <property type="protein sequence ID" value="MBS9477313.1"/>
    <property type="molecule type" value="Genomic_DNA"/>
</dbReference>
<dbReference type="Pfam" id="PF01909">
    <property type="entry name" value="NTP_transf_2"/>
    <property type="match status" value="1"/>
</dbReference>
<sequence length="346" mass="38818">MNHIRNGDDERWPQIAAAEVRSGEKLQELAALMGDLLPTDEGSAVVFGSMARGEFTGGSDLDWTILIDGRADSLHQKLVHQLSGRLTDANFIKPGPTGVFGGLIFSHDLVHAVGGDEDSNKNMTRRLLLLLESRAVQTASSEEVRARIINAILSRYVEEDASFIRSNTRADKIPRFLLNDVVRFWRTMAVDYANKYRARAGDKWALRNIKLRMSRKLLFVSGFFMCISWALRESSCEEGAFLTQDLVSHLTTWTNRTPLESLAAMVTAHAPDLAGQIFDNYDAFIALLNDTQKRERLENLSPYAAYEDDIFLQARSISLSFDDALTKLLFDSSDDVTKLVKKYGVF</sequence>
<keyword evidence="3" id="KW-1185">Reference proteome</keyword>
<comment type="caution">
    <text evidence="2">The sequence shown here is derived from an EMBL/GenBank/DDBJ whole genome shotgun (WGS) entry which is preliminary data.</text>
</comment>
<dbReference type="SUPFAM" id="SSF81301">
    <property type="entry name" value="Nucleotidyltransferase"/>
    <property type="match status" value="1"/>
</dbReference>
<evidence type="ECO:0000313" key="2">
    <source>
        <dbReference type="EMBL" id="MBS9477313.1"/>
    </source>
</evidence>
<evidence type="ECO:0000313" key="3">
    <source>
        <dbReference type="Proteomes" id="UP001166585"/>
    </source>
</evidence>
<protein>
    <submittedName>
        <fullName evidence="2">Nucleotidyltransferase domain-containing protein</fullName>
    </submittedName>
</protein>
<feature type="domain" description="Polymerase nucleotidyl transferase" evidence="1">
    <location>
        <begin position="38"/>
        <end position="72"/>
    </location>
</feature>
<proteinExistence type="predicted"/>
<evidence type="ECO:0000259" key="1">
    <source>
        <dbReference type="Pfam" id="PF01909"/>
    </source>
</evidence>
<dbReference type="InterPro" id="IPR002934">
    <property type="entry name" value="Polymerase_NTP_transf_dom"/>
</dbReference>
<dbReference type="RefSeq" id="WP_213755097.1">
    <property type="nucleotide sequence ID" value="NZ_JAHCQH010000015.1"/>
</dbReference>
<dbReference type="CDD" id="cd05403">
    <property type="entry name" value="NT_KNTase_like"/>
    <property type="match status" value="1"/>
</dbReference>
<dbReference type="Gene3D" id="3.30.460.10">
    <property type="entry name" value="Beta Polymerase, domain 2"/>
    <property type="match status" value="1"/>
</dbReference>
<organism evidence="2 3">
    <name type="scientific">Ancylobacter radicis</name>
    <dbReference type="NCBI Taxonomy" id="2836179"/>
    <lineage>
        <taxon>Bacteria</taxon>
        <taxon>Pseudomonadati</taxon>
        <taxon>Pseudomonadota</taxon>
        <taxon>Alphaproteobacteria</taxon>
        <taxon>Hyphomicrobiales</taxon>
        <taxon>Xanthobacteraceae</taxon>
        <taxon>Ancylobacter</taxon>
    </lineage>
</organism>
<dbReference type="InterPro" id="IPR043519">
    <property type="entry name" value="NT_sf"/>
</dbReference>
<gene>
    <name evidence="2" type="ORF">KIP89_09360</name>
</gene>
<accession>A0ABS5R6N9</accession>
<name>A0ABS5R6N9_9HYPH</name>